<comment type="similarity">
    <text evidence="1">Belongs to the AfsR/DnrI/RedD regulatory family.</text>
</comment>
<dbReference type="InterPro" id="IPR001867">
    <property type="entry name" value="OmpR/PhoB-type_DNA-bd"/>
</dbReference>
<dbReference type="Gene3D" id="1.25.40.10">
    <property type="entry name" value="Tetratricopeptide repeat domain"/>
    <property type="match status" value="1"/>
</dbReference>
<organism evidence="7 8">
    <name type="scientific">Paractinoplanes atraurantiacus</name>
    <dbReference type="NCBI Taxonomy" id="1036182"/>
    <lineage>
        <taxon>Bacteria</taxon>
        <taxon>Bacillati</taxon>
        <taxon>Actinomycetota</taxon>
        <taxon>Actinomycetes</taxon>
        <taxon>Micromonosporales</taxon>
        <taxon>Micromonosporaceae</taxon>
        <taxon>Paractinoplanes</taxon>
    </lineage>
</organism>
<dbReference type="Pfam" id="PF00486">
    <property type="entry name" value="Trans_reg_C"/>
    <property type="match status" value="1"/>
</dbReference>
<evidence type="ECO:0000256" key="4">
    <source>
        <dbReference type="ARBA" id="ARBA00023163"/>
    </source>
</evidence>
<reference evidence="7 8" key="1">
    <citation type="submission" date="2017-09" db="EMBL/GenBank/DDBJ databases">
        <authorList>
            <person name="Ehlers B."/>
            <person name="Leendertz F.H."/>
        </authorList>
    </citation>
    <scope>NUCLEOTIDE SEQUENCE [LARGE SCALE GENOMIC DNA]</scope>
    <source>
        <strain evidence="7 8">CGMCC 4.6857</strain>
    </source>
</reference>
<dbReference type="EMBL" id="OBDY01000002">
    <property type="protein sequence ID" value="SNY26108.1"/>
    <property type="molecule type" value="Genomic_DNA"/>
</dbReference>
<dbReference type="GO" id="GO:0003677">
    <property type="term" value="F:DNA binding"/>
    <property type="evidence" value="ECO:0007669"/>
    <property type="project" value="UniProtKB-UniRule"/>
</dbReference>
<evidence type="ECO:0000256" key="5">
    <source>
        <dbReference type="PROSITE-ProRule" id="PRU01091"/>
    </source>
</evidence>
<evidence type="ECO:0000256" key="1">
    <source>
        <dbReference type="ARBA" id="ARBA00005820"/>
    </source>
</evidence>
<dbReference type="InterPro" id="IPR041664">
    <property type="entry name" value="AAA_16"/>
</dbReference>
<dbReference type="Gene3D" id="1.10.10.10">
    <property type="entry name" value="Winged helix-like DNA-binding domain superfamily/Winged helix DNA-binding domain"/>
    <property type="match status" value="1"/>
</dbReference>
<dbReference type="SMART" id="SM00862">
    <property type="entry name" value="Trans_reg_C"/>
    <property type="match status" value="1"/>
</dbReference>
<dbReference type="InterPro" id="IPR016032">
    <property type="entry name" value="Sig_transdc_resp-reg_C-effctor"/>
</dbReference>
<dbReference type="PANTHER" id="PTHR35807:SF1">
    <property type="entry name" value="TRANSCRIPTIONAL REGULATOR REDD"/>
    <property type="match status" value="1"/>
</dbReference>
<dbReference type="AlphaFoldDB" id="A0A285GRM9"/>
<dbReference type="CDD" id="cd15831">
    <property type="entry name" value="BTAD"/>
    <property type="match status" value="1"/>
</dbReference>
<dbReference type="Pfam" id="PF03704">
    <property type="entry name" value="BTAD"/>
    <property type="match status" value="1"/>
</dbReference>
<sequence length="627" mass="66223">MELDAGPRQQAYLLALLLARPGRPVSTNELVDLIWSDDAPASSLNVIHKYIGSLRHILEPGLAARKAGSHLIRRGSGYLFEVGPAVLDLVTFRDLVGRAGAELAAGRPDAALERYQSALRLWQGPAGDGLTGRPDAMAIFAGLNNEFFDACVEAAGLAVRMGRPESVLAPLHLAASMAPLHELVQASLVTTLGAAGRPAQAVSLFGAVRARLSDELGIDPGQRLQQAYLRVLNQPVTDAPAPETPATPIGRAAELAVLDRALAAATSGGSALVVVQGEPGAGKTSLLEEAAARARKAGALVVWGRCMDSDGTPAMWPWTQVVGAVLDELPTAVPGLDRLMGSLGEGGRPDSGARFRLFEQVVAFITQAAAGRPIMVVVDDLHWADPCSLELFSHLAASSPAATVILGALRDRAPKPAPALARMLAAVARRPDHRRIRLGPLGPADVAELVRRETGREPAGDDIRRLHARTAGNPFLVRELSRWPDTQAGVPSTVRDVVRDRMAGLDESTRSLVRTAALIGEQGDIGLLARAAGVDVKACLDRLEVLEGLALLGPVRTDPYSFRFRHGLVRESVAASTPLRQLTRLHLSIAEALDDGRQALGSAAERLAHHLWSAGPLGIHSSSRSAA</sequence>
<name>A0A285GRM9_9ACTN</name>
<dbReference type="Proteomes" id="UP000219612">
    <property type="component" value="Unassembled WGS sequence"/>
</dbReference>
<proteinExistence type="inferred from homology"/>
<accession>A0A285GRM9</accession>
<dbReference type="InterPro" id="IPR036388">
    <property type="entry name" value="WH-like_DNA-bd_sf"/>
</dbReference>
<dbReference type="InterPro" id="IPR027417">
    <property type="entry name" value="P-loop_NTPase"/>
</dbReference>
<evidence type="ECO:0000256" key="3">
    <source>
        <dbReference type="ARBA" id="ARBA00023125"/>
    </source>
</evidence>
<feature type="domain" description="OmpR/PhoB-type" evidence="6">
    <location>
        <begin position="1"/>
        <end position="82"/>
    </location>
</feature>
<evidence type="ECO:0000256" key="2">
    <source>
        <dbReference type="ARBA" id="ARBA00023015"/>
    </source>
</evidence>
<dbReference type="SUPFAM" id="SSF52540">
    <property type="entry name" value="P-loop containing nucleoside triphosphate hydrolases"/>
    <property type="match status" value="1"/>
</dbReference>
<dbReference type="GO" id="GO:0006355">
    <property type="term" value="P:regulation of DNA-templated transcription"/>
    <property type="evidence" value="ECO:0007669"/>
    <property type="project" value="InterPro"/>
</dbReference>
<dbReference type="SMART" id="SM01043">
    <property type="entry name" value="BTAD"/>
    <property type="match status" value="1"/>
</dbReference>
<dbReference type="PROSITE" id="PS51755">
    <property type="entry name" value="OMPR_PHOB"/>
    <property type="match status" value="1"/>
</dbReference>
<feature type="DNA-binding region" description="OmpR/PhoB-type" evidence="5">
    <location>
        <begin position="1"/>
        <end position="82"/>
    </location>
</feature>
<dbReference type="SUPFAM" id="SSF46894">
    <property type="entry name" value="C-terminal effector domain of the bipartite response regulators"/>
    <property type="match status" value="1"/>
</dbReference>
<keyword evidence="8" id="KW-1185">Reference proteome</keyword>
<keyword evidence="2" id="KW-0805">Transcription regulation</keyword>
<dbReference type="Pfam" id="PF13191">
    <property type="entry name" value="AAA_16"/>
    <property type="match status" value="1"/>
</dbReference>
<dbReference type="SUPFAM" id="SSF48452">
    <property type="entry name" value="TPR-like"/>
    <property type="match status" value="1"/>
</dbReference>
<dbReference type="GO" id="GO:0000160">
    <property type="term" value="P:phosphorelay signal transduction system"/>
    <property type="evidence" value="ECO:0007669"/>
    <property type="project" value="InterPro"/>
</dbReference>
<dbReference type="InterPro" id="IPR051677">
    <property type="entry name" value="AfsR-DnrI-RedD_regulator"/>
</dbReference>
<keyword evidence="4" id="KW-0804">Transcription</keyword>
<evidence type="ECO:0000313" key="7">
    <source>
        <dbReference type="EMBL" id="SNY26108.1"/>
    </source>
</evidence>
<dbReference type="Gene3D" id="3.40.50.300">
    <property type="entry name" value="P-loop containing nucleotide triphosphate hydrolases"/>
    <property type="match status" value="1"/>
</dbReference>
<evidence type="ECO:0000259" key="6">
    <source>
        <dbReference type="PROSITE" id="PS51755"/>
    </source>
</evidence>
<dbReference type="PANTHER" id="PTHR35807">
    <property type="entry name" value="TRANSCRIPTIONAL REGULATOR REDD-RELATED"/>
    <property type="match status" value="1"/>
</dbReference>
<gene>
    <name evidence="7" type="ORF">SAMN05421748_102463</name>
</gene>
<dbReference type="InterPro" id="IPR011990">
    <property type="entry name" value="TPR-like_helical_dom_sf"/>
</dbReference>
<dbReference type="InterPro" id="IPR005158">
    <property type="entry name" value="BTAD"/>
</dbReference>
<evidence type="ECO:0000313" key="8">
    <source>
        <dbReference type="Proteomes" id="UP000219612"/>
    </source>
</evidence>
<protein>
    <submittedName>
        <fullName evidence="7">Transcriptional regulatory protein, C terminal</fullName>
    </submittedName>
</protein>
<keyword evidence="3 5" id="KW-0238">DNA-binding</keyword>